<keyword evidence="2" id="KW-1185">Reference proteome</keyword>
<reference evidence="1 2" key="1">
    <citation type="journal article" date="2017" name="Nature">
        <title>The Apostasia genome and the evolution of orchids.</title>
        <authorList>
            <person name="Zhang G.Q."/>
            <person name="Liu K.W."/>
            <person name="Li Z."/>
            <person name="Lohaus R."/>
            <person name="Hsiao Y.Y."/>
            <person name="Niu S.C."/>
            <person name="Wang J.Y."/>
            <person name="Lin Y.C."/>
            <person name="Xu Q."/>
            <person name="Chen L.J."/>
            <person name="Yoshida K."/>
            <person name="Fujiwara S."/>
            <person name="Wang Z.W."/>
            <person name="Zhang Y.Q."/>
            <person name="Mitsuda N."/>
            <person name="Wang M."/>
            <person name="Liu G.H."/>
            <person name="Pecoraro L."/>
            <person name="Huang H.X."/>
            <person name="Xiao X.J."/>
            <person name="Lin M."/>
            <person name="Wu X.Y."/>
            <person name="Wu W.L."/>
            <person name="Chen Y.Y."/>
            <person name="Chang S.B."/>
            <person name="Sakamoto S."/>
            <person name="Ohme-Takagi M."/>
            <person name="Yagi M."/>
            <person name="Zeng S.J."/>
            <person name="Shen C.Y."/>
            <person name="Yeh C.M."/>
            <person name="Luo Y.B."/>
            <person name="Tsai W.C."/>
            <person name="Van de Peer Y."/>
            <person name="Liu Z.J."/>
        </authorList>
    </citation>
    <scope>NUCLEOTIDE SEQUENCE [LARGE SCALE GENOMIC DNA]</scope>
    <source>
        <strain evidence="2">cv. Shenzhen</strain>
        <tissue evidence="1">Stem</tissue>
    </source>
</reference>
<dbReference type="AlphaFoldDB" id="A0A2H9ZZ97"/>
<organism evidence="1 2">
    <name type="scientific">Apostasia shenzhenica</name>
    <dbReference type="NCBI Taxonomy" id="1088818"/>
    <lineage>
        <taxon>Eukaryota</taxon>
        <taxon>Viridiplantae</taxon>
        <taxon>Streptophyta</taxon>
        <taxon>Embryophyta</taxon>
        <taxon>Tracheophyta</taxon>
        <taxon>Spermatophyta</taxon>
        <taxon>Magnoliopsida</taxon>
        <taxon>Liliopsida</taxon>
        <taxon>Asparagales</taxon>
        <taxon>Orchidaceae</taxon>
        <taxon>Apostasioideae</taxon>
        <taxon>Apostasia</taxon>
    </lineage>
</organism>
<evidence type="ECO:0000313" key="1">
    <source>
        <dbReference type="EMBL" id="PKA48625.1"/>
    </source>
</evidence>
<dbReference type="Proteomes" id="UP000236161">
    <property type="component" value="Unassembled WGS sequence"/>
</dbReference>
<sequence length="83" mass="9123">MPLFRRCFPSPFIATDPLYCHRFSFFIHWSLNVQFVPAKIISSSRDISLANCCLPSSGAARDWKTAGASAACSRTDGAGPLER</sequence>
<evidence type="ECO:0000313" key="2">
    <source>
        <dbReference type="Proteomes" id="UP000236161"/>
    </source>
</evidence>
<proteinExistence type="predicted"/>
<accession>A0A2H9ZZ97</accession>
<dbReference type="EMBL" id="KZ452307">
    <property type="protein sequence ID" value="PKA48625.1"/>
    <property type="molecule type" value="Genomic_DNA"/>
</dbReference>
<gene>
    <name evidence="1" type="ORF">AXF42_Ash020498</name>
</gene>
<name>A0A2H9ZZ97_9ASPA</name>
<protein>
    <submittedName>
        <fullName evidence="1">Uncharacterized protein</fullName>
    </submittedName>
</protein>